<evidence type="ECO:0000313" key="3">
    <source>
        <dbReference type="Proteomes" id="UP000018144"/>
    </source>
</evidence>
<feature type="compositionally biased region" description="Low complexity" evidence="1">
    <location>
        <begin position="1"/>
        <end position="12"/>
    </location>
</feature>
<reference evidence="2 3" key="1">
    <citation type="journal article" date="2013" name="PLoS Genet.">
        <title>The genome and development-dependent transcriptomes of Pyronema confluens: a window into fungal evolution.</title>
        <authorList>
            <person name="Traeger S."/>
            <person name="Altegoer F."/>
            <person name="Freitag M."/>
            <person name="Gabaldon T."/>
            <person name="Kempken F."/>
            <person name="Kumar A."/>
            <person name="Marcet-Houben M."/>
            <person name="Poggeler S."/>
            <person name="Stajich J.E."/>
            <person name="Nowrousian M."/>
        </authorList>
    </citation>
    <scope>NUCLEOTIDE SEQUENCE [LARGE SCALE GENOMIC DNA]</scope>
    <source>
        <strain evidence="3">CBS 100304</strain>
        <tissue evidence="2">Vegetative mycelium</tissue>
    </source>
</reference>
<sequence length="276" mass="30628">MPTTTTRSTRAPRAAKRTESRTESAQLQLQAPPKTRKRKVQQQKAVSEDEYELSEVAETASKASRNSKVSEPERSGSIMAGSQSMEQFERKVKELKSKAAASTSTKHYGEKFAQQSSLQIQEAINVLSKQRDTILKSSTSTAKKIDSFLSCAVDTTTTDLDQLVENHPLSIYSQSLLGMIEQFTSIHHPLQDALRYSLENELLVGQQWAADGKDAMDILCRLRDDAQTGIVVAMEESEDNEGWAEVVKRSKKGVRRMVRTAGLPAGSEGEGRENYE</sequence>
<name>U4LJ61_PYROM</name>
<evidence type="ECO:0000313" key="2">
    <source>
        <dbReference type="EMBL" id="CCX32134.1"/>
    </source>
</evidence>
<accession>U4LJ61</accession>
<organism evidence="2 3">
    <name type="scientific">Pyronema omphalodes (strain CBS 100304)</name>
    <name type="common">Pyronema confluens</name>
    <dbReference type="NCBI Taxonomy" id="1076935"/>
    <lineage>
        <taxon>Eukaryota</taxon>
        <taxon>Fungi</taxon>
        <taxon>Dikarya</taxon>
        <taxon>Ascomycota</taxon>
        <taxon>Pezizomycotina</taxon>
        <taxon>Pezizomycetes</taxon>
        <taxon>Pezizales</taxon>
        <taxon>Pyronemataceae</taxon>
        <taxon>Pyronema</taxon>
    </lineage>
</organism>
<feature type="region of interest" description="Disordered" evidence="1">
    <location>
        <begin position="1"/>
        <end position="85"/>
    </location>
</feature>
<dbReference type="Proteomes" id="UP000018144">
    <property type="component" value="Unassembled WGS sequence"/>
</dbReference>
<keyword evidence="3" id="KW-1185">Reference proteome</keyword>
<dbReference type="EMBL" id="HF935724">
    <property type="protein sequence ID" value="CCX32134.1"/>
    <property type="molecule type" value="Genomic_DNA"/>
</dbReference>
<proteinExistence type="predicted"/>
<evidence type="ECO:0000256" key="1">
    <source>
        <dbReference type="SAM" id="MobiDB-lite"/>
    </source>
</evidence>
<gene>
    <name evidence="2" type="ORF">PCON_12404</name>
</gene>
<dbReference type="AlphaFoldDB" id="U4LJ61"/>
<dbReference type="OrthoDB" id="5391632at2759"/>
<protein>
    <submittedName>
        <fullName evidence="2">Uncharacterized protein</fullName>
    </submittedName>
</protein>